<feature type="chain" id="PRO_5013594521" evidence="1">
    <location>
        <begin position="40"/>
        <end position="384"/>
    </location>
</feature>
<evidence type="ECO:0000313" key="2">
    <source>
        <dbReference type="EMBL" id="SMX99574.1"/>
    </source>
</evidence>
<reference evidence="2 3" key="1">
    <citation type="submission" date="2017-03" db="EMBL/GenBank/DDBJ databases">
        <authorList>
            <person name="Afonso C.L."/>
            <person name="Miller P.J."/>
            <person name="Scott M.A."/>
            <person name="Spackman E."/>
            <person name="Goraichik I."/>
            <person name="Dimitrov K.M."/>
            <person name="Suarez D.L."/>
            <person name="Swayne D.E."/>
        </authorList>
    </citation>
    <scope>NUCLEOTIDE SEQUENCE [LARGE SCALE GENOMIC DNA]</scope>
    <source>
        <strain evidence="2 3">CIP 102111</strain>
    </source>
</reference>
<dbReference type="Proteomes" id="UP000234333">
    <property type="component" value="Unassembled WGS sequence"/>
</dbReference>
<proteinExistence type="predicted"/>
<gene>
    <name evidence="2" type="ORF">BC102111_03355</name>
</gene>
<organism evidence="2 3">
    <name type="scientific">Brevibacterium casei CIP 102111</name>
    <dbReference type="NCBI Taxonomy" id="1255625"/>
    <lineage>
        <taxon>Bacteria</taxon>
        <taxon>Bacillati</taxon>
        <taxon>Actinomycetota</taxon>
        <taxon>Actinomycetes</taxon>
        <taxon>Micrococcales</taxon>
        <taxon>Brevibacteriaceae</taxon>
        <taxon>Brevibacterium</taxon>
    </lineage>
</organism>
<accession>A0A2H1KJ36</accession>
<keyword evidence="1" id="KW-0732">Signal</keyword>
<dbReference type="RefSeq" id="WP_101624904.1">
    <property type="nucleotide sequence ID" value="NZ_FXZC01000010.1"/>
</dbReference>
<dbReference type="EMBL" id="FXZC01000010">
    <property type="protein sequence ID" value="SMX99574.1"/>
    <property type="molecule type" value="Genomic_DNA"/>
</dbReference>
<evidence type="ECO:0000313" key="3">
    <source>
        <dbReference type="Proteomes" id="UP000234333"/>
    </source>
</evidence>
<sequence>MIRGENPSRRARTGLAGLCALLFVAVAAAVALSASPATQARFTSEAADSSGLTVRAQPTVIRAKTLGVETPDYGDWNWFDRQMNETSLTLTNDSSTTLVATIRIASVQLTGENVSEATDTAQAWVRDAAGAKQQIAASVTSSTSTAQFPGATLQWRLAPGAREEVEVGVGAKPTYLLYQDLTEARGAKFSFRFAVEWAVDGLTEEESAQLYPDGVLGPAPGDRSACPAGATAKQECRGVTATVKQPVIKTEATPYEIITCTPVYNSDSSHTFSVRTVQRPEFSGLAKTARRLDGDPEDYASYVAIPEVGSGFTGDRVEVIRQPYDRTVGYDRTVRFVIRGTGGAAGHPAGPNGERETQSPVYEMNIYRPAFDSSPSCTVSLATL</sequence>
<evidence type="ECO:0000256" key="1">
    <source>
        <dbReference type="SAM" id="SignalP"/>
    </source>
</evidence>
<dbReference type="GeneID" id="99773624"/>
<dbReference type="AlphaFoldDB" id="A0A2H1KJ36"/>
<name>A0A2H1KJ36_9MICO</name>
<protein>
    <submittedName>
        <fullName evidence="2">Uncharacterized protein</fullName>
    </submittedName>
</protein>
<feature type="signal peptide" evidence="1">
    <location>
        <begin position="1"/>
        <end position="39"/>
    </location>
</feature>